<evidence type="ECO:0000313" key="3">
    <source>
        <dbReference type="EMBL" id="MQX36273.1"/>
    </source>
</evidence>
<dbReference type="InterPro" id="IPR018762">
    <property type="entry name" value="ChpT_C"/>
</dbReference>
<dbReference type="RefSeq" id="WP_153342613.1">
    <property type="nucleotide sequence ID" value="NZ_WIVE01000016.1"/>
</dbReference>
<feature type="region of interest" description="Disordered" evidence="1">
    <location>
        <begin position="144"/>
        <end position="177"/>
    </location>
</feature>
<evidence type="ECO:0000313" key="4">
    <source>
        <dbReference type="Proteomes" id="UP000434582"/>
    </source>
</evidence>
<dbReference type="Pfam" id="PF10090">
    <property type="entry name" value="HPTransfase"/>
    <property type="match status" value="1"/>
</dbReference>
<evidence type="ECO:0000256" key="1">
    <source>
        <dbReference type="SAM" id="MobiDB-lite"/>
    </source>
</evidence>
<dbReference type="Gene3D" id="3.30.565.10">
    <property type="entry name" value="Histidine kinase-like ATPase, C-terminal domain"/>
    <property type="match status" value="1"/>
</dbReference>
<proteinExistence type="predicted"/>
<feature type="compositionally biased region" description="Low complexity" evidence="1">
    <location>
        <begin position="161"/>
        <end position="173"/>
    </location>
</feature>
<accession>A0A7X1ZDD7</accession>
<comment type="caution">
    <text evidence="3">The sequence shown here is derived from an EMBL/GenBank/DDBJ whole genome shotgun (WGS) entry which is preliminary data.</text>
</comment>
<dbReference type="Gene3D" id="1.10.287.130">
    <property type="match status" value="1"/>
</dbReference>
<dbReference type="AlphaFoldDB" id="A0A7X1ZDD7"/>
<dbReference type="InterPro" id="IPR036890">
    <property type="entry name" value="HATPase_C_sf"/>
</dbReference>
<reference evidence="3 4" key="1">
    <citation type="submission" date="2019-10" db="EMBL/GenBank/DDBJ databases">
        <title>Draft whole-genome sequence of the purple nonsulfur photosynthetic bacterium Roseospira navarrensis DSM 15114.</title>
        <authorList>
            <person name="Kyndt J.A."/>
            <person name="Meyer T.E."/>
        </authorList>
    </citation>
    <scope>NUCLEOTIDE SEQUENCE [LARGE SCALE GENOMIC DNA]</scope>
    <source>
        <strain evidence="3 4">DSM 15114</strain>
    </source>
</reference>
<organism evidence="3 4">
    <name type="scientific">Roseospira navarrensis</name>
    <dbReference type="NCBI Taxonomy" id="140058"/>
    <lineage>
        <taxon>Bacteria</taxon>
        <taxon>Pseudomonadati</taxon>
        <taxon>Pseudomonadota</taxon>
        <taxon>Alphaproteobacteria</taxon>
        <taxon>Rhodospirillales</taxon>
        <taxon>Rhodospirillaceae</taxon>
        <taxon>Roseospira</taxon>
    </lineage>
</organism>
<keyword evidence="4" id="KW-1185">Reference proteome</keyword>
<evidence type="ECO:0000259" key="2">
    <source>
        <dbReference type="Pfam" id="PF10090"/>
    </source>
</evidence>
<feature type="domain" description="Histidine phosphotransferase ChpT C-terminal" evidence="2">
    <location>
        <begin position="100"/>
        <end position="202"/>
    </location>
</feature>
<dbReference type="EMBL" id="WIVE01000016">
    <property type="protein sequence ID" value="MQX36273.1"/>
    <property type="molecule type" value="Genomic_DNA"/>
</dbReference>
<sequence>MPTEDQALSLAQGLCTRLCHDLAGPVGAIGSGAELLSEEGGADPQVVALLSDSAASATARLRLLRAVLGAPTGRGLAPSEAKALLAAHLMSRAGHARAPSLDWGVVGTGDDDAIRARVQVLLNLCLAALDAVPRCERLTVTDQGGGSFEVTASGPGAPREAPLGALTDGAAGTDDGDLDPMTVQAVYAGRLTRALGFGLRVERLPGVLHILGRAGG</sequence>
<protein>
    <recommendedName>
        <fullName evidence="2">Histidine phosphotransferase ChpT C-terminal domain-containing protein</fullName>
    </recommendedName>
</protein>
<dbReference type="OrthoDB" id="9803702at2"/>
<name>A0A7X1ZDD7_9PROT</name>
<gene>
    <name evidence="3" type="ORF">GHC57_07050</name>
</gene>
<dbReference type="Proteomes" id="UP000434582">
    <property type="component" value="Unassembled WGS sequence"/>
</dbReference>